<dbReference type="Proteomes" id="UP000244077">
    <property type="component" value="Unassembled WGS sequence"/>
</dbReference>
<dbReference type="InterPro" id="IPR000667">
    <property type="entry name" value="Peptidase_S13"/>
</dbReference>
<accession>A0A2T5HS21</accession>
<reference evidence="3 4" key="1">
    <citation type="submission" date="2018-04" db="EMBL/GenBank/DDBJ databases">
        <title>Genomic Encyclopedia of Archaeal and Bacterial Type Strains, Phase II (KMG-II): from individual species to whole genera.</title>
        <authorList>
            <person name="Goeker M."/>
        </authorList>
    </citation>
    <scope>NUCLEOTIDE SEQUENCE [LARGE SCALE GENOMIC DNA]</scope>
    <source>
        <strain evidence="3 4">DSM 100434</strain>
    </source>
</reference>
<dbReference type="GO" id="GO:0006508">
    <property type="term" value="P:proteolysis"/>
    <property type="evidence" value="ECO:0007669"/>
    <property type="project" value="InterPro"/>
</dbReference>
<dbReference type="Gene3D" id="3.50.80.20">
    <property type="entry name" value="D-Ala-D-Ala carboxypeptidase C, peptidase S13"/>
    <property type="match status" value="1"/>
</dbReference>
<dbReference type="EMBL" id="QAOH01000004">
    <property type="protein sequence ID" value="PTQ74373.1"/>
    <property type="molecule type" value="Genomic_DNA"/>
</dbReference>
<sequence>MTEHGFSQINRQISRRRALGLFLGGAAQVMAMRAGAEGLIASPIPKARPPELFKQSIPAGEELVAAAGLSGEVSYAVAGSAGEIYEVHEPLLRLPPASVAKTVTALYALHHLGAEHRFVTRVLATGPVVSGVVQGDLVLVGGGDPTLDTDALAALAGKLREAGITGVNGRFCVDDTALPQIEQIDGEQVEYAGYNPTISGLNLNYNRVHFEWKRQGESYSLKMDARAERYAPDVRIARMQVAARDVPVFDHVAGQGYDDWTVAQAALGNGGARWLPVRLPGLYAAEVFQAVARAQGVRLPQGQRKVMSGTEVARIESAPLSIVVRDMLKYSTNLTAEVIGLTASRARGLSPGSLAASATAMSDWAREALGMRHVALVDHSGLGGASKVTTVDMVHMLSAPGVEATLAPLMKPIPMRDDKGNVIQNSPVSVHAKTGTLDFVSALAGYVDAPGGQRMAFAVFAADVPRREAAKAAGAEERPQGARTFNTRAKRLQQALIERWAEVYTG</sequence>
<comment type="caution">
    <text evidence="3">The sequence shown here is derived from an EMBL/GenBank/DDBJ whole genome shotgun (WGS) entry which is preliminary data.</text>
</comment>
<evidence type="ECO:0000256" key="1">
    <source>
        <dbReference type="ARBA" id="ARBA00006096"/>
    </source>
</evidence>
<dbReference type="RefSeq" id="WP_211309151.1">
    <property type="nucleotide sequence ID" value="NZ_QAOH01000004.1"/>
</dbReference>
<dbReference type="PANTHER" id="PTHR30023">
    <property type="entry name" value="D-ALANYL-D-ALANINE CARBOXYPEPTIDASE"/>
    <property type="match status" value="1"/>
</dbReference>
<keyword evidence="2" id="KW-0378">Hydrolase</keyword>
<gene>
    <name evidence="3" type="ORF">C8N42_10417</name>
</gene>
<keyword evidence="4" id="KW-1185">Reference proteome</keyword>
<dbReference type="NCBIfam" id="TIGR00666">
    <property type="entry name" value="PBP4"/>
    <property type="match status" value="1"/>
</dbReference>
<organism evidence="3 4">
    <name type="scientific">Celeribacter persicus</name>
    <dbReference type="NCBI Taxonomy" id="1651082"/>
    <lineage>
        <taxon>Bacteria</taxon>
        <taxon>Pseudomonadati</taxon>
        <taxon>Pseudomonadota</taxon>
        <taxon>Alphaproteobacteria</taxon>
        <taxon>Rhodobacterales</taxon>
        <taxon>Roseobacteraceae</taxon>
        <taxon>Celeribacter</taxon>
    </lineage>
</organism>
<dbReference type="AlphaFoldDB" id="A0A2T5HS21"/>
<dbReference type="PRINTS" id="PR00922">
    <property type="entry name" value="DADACBPTASE3"/>
</dbReference>
<dbReference type="PANTHER" id="PTHR30023:SF0">
    <property type="entry name" value="PENICILLIN-SENSITIVE CARBOXYPEPTIDASE A"/>
    <property type="match status" value="1"/>
</dbReference>
<proteinExistence type="inferred from homology"/>
<evidence type="ECO:0000256" key="2">
    <source>
        <dbReference type="ARBA" id="ARBA00022801"/>
    </source>
</evidence>
<keyword evidence="3" id="KW-0121">Carboxypeptidase</keyword>
<protein>
    <submittedName>
        <fullName evidence="3">D-alanyl-D-alanine carboxypeptidase/D-alanyl-D-alanine-endopeptidase (Penicillin-binding protein 4)</fullName>
    </submittedName>
</protein>
<dbReference type="Gene3D" id="3.40.710.10">
    <property type="entry name" value="DD-peptidase/beta-lactamase superfamily"/>
    <property type="match status" value="1"/>
</dbReference>
<dbReference type="SUPFAM" id="SSF56601">
    <property type="entry name" value="beta-lactamase/transpeptidase-like"/>
    <property type="match status" value="1"/>
</dbReference>
<evidence type="ECO:0000313" key="4">
    <source>
        <dbReference type="Proteomes" id="UP000244077"/>
    </source>
</evidence>
<name>A0A2T5HS21_9RHOB</name>
<evidence type="ECO:0000313" key="3">
    <source>
        <dbReference type="EMBL" id="PTQ74373.1"/>
    </source>
</evidence>
<dbReference type="GO" id="GO:0004185">
    <property type="term" value="F:serine-type carboxypeptidase activity"/>
    <property type="evidence" value="ECO:0007669"/>
    <property type="project" value="InterPro"/>
</dbReference>
<dbReference type="InterPro" id="IPR012338">
    <property type="entry name" value="Beta-lactam/transpept-like"/>
</dbReference>
<dbReference type="Pfam" id="PF02113">
    <property type="entry name" value="Peptidase_S13"/>
    <property type="match status" value="1"/>
</dbReference>
<keyword evidence="3" id="KW-0645">Protease</keyword>
<comment type="similarity">
    <text evidence="1">Belongs to the peptidase S13 family.</text>
</comment>
<dbReference type="GO" id="GO:0000270">
    <property type="term" value="P:peptidoglycan metabolic process"/>
    <property type="evidence" value="ECO:0007669"/>
    <property type="project" value="TreeGrafter"/>
</dbReference>